<protein>
    <recommendedName>
        <fullName evidence="4">PepSY domain-containing protein</fullName>
    </recommendedName>
</protein>
<accession>A0A1H2W1S2</accession>
<comment type="caution">
    <text evidence="2">The sequence shown here is derived from an EMBL/GenBank/DDBJ whole genome shotgun (WGS) entry which is preliminary data.</text>
</comment>
<dbReference type="Proteomes" id="UP000182379">
    <property type="component" value="Unassembled WGS sequence"/>
</dbReference>
<feature type="compositionally biased region" description="Basic and acidic residues" evidence="1">
    <location>
        <begin position="172"/>
        <end position="181"/>
    </location>
</feature>
<dbReference type="EMBL" id="FNOP01000005">
    <property type="protein sequence ID" value="SDW74059.1"/>
    <property type="molecule type" value="Genomic_DNA"/>
</dbReference>
<name>A0A1H2W1S2_ACIFE</name>
<evidence type="ECO:0000313" key="3">
    <source>
        <dbReference type="Proteomes" id="UP000182379"/>
    </source>
</evidence>
<dbReference type="RefSeq" id="WP_074705348.1">
    <property type="nucleotide sequence ID" value="NZ_FNOP01000005.1"/>
</dbReference>
<evidence type="ECO:0008006" key="4">
    <source>
        <dbReference type="Google" id="ProtNLM"/>
    </source>
</evidence>
<evidence type="ECO:0000313" key="2">
    <source>
        <dbReference type="EMBL" id="SDW74059.1"/>
    </source>
</evidence>
<feature type="region of interest" description="Disordered" evidence="1">
    <location>
        <begin position="108"/>
        <end position="181"/>
    </location>
</feature>
<dbReference type="AlphaFoldDB" id="A0A1H2W1S2"/>
<feature type="compositionally biased region" description="Basic and acidic residues" evidence="1">
    <location>
        <begin position="108"/>
        <end position="149"/>
    </location>
</feature>
<sequence length="232" mass="25526">MDKEKMEQGKAWLKGAVHWGRKQITPQRLKKGAGCLLVLAVAAGGGKFALHRARAEARSQEAQARTKMLQNLAAQKNLSLASIDAVKENIASTLGTDVSNITFQSITLDDRKPGEGKPWDPKPGRKEWKENLRGTKEENSRQKPEKQPEGRLPGQPEERKEGPDGRTGATPRKLEGSRPEMAKAAPAGIFHGVYLARCEKDGMSYQFLVDAQNGQVLHGRVHKLNPIQQLLG</sequence>
<reference evidence="2 3" key="1">
    <citation type="submission" date="2016-10" db="EMBL/GenBank/DDBJ databases">
        <authorList>
            <person name="Varghese N."/>
            <person name="Submissions S."/>
        </authorList>
    </citation>
    <scope>NUCLEOTIDE SEQUENCE [LARGE SCALE GENOMIC DNA]</scope>
    <source>
        <strain evidence="2 3">WCC6</strain>
    </source>
</reference>
<organism evidence="2 3">
    <name type="scientific">Acidaminococcus fermentans</name>
    <dbReference type="NCBI Taxonomy" id="905"/>
    <lineage>
        <taxon>Bacteria</taxon>
        <taxon>Bacillati</taxon>
        <taxon>Bacillota</taxon>
        <taxon>Negativicutes</taxon>
        <taxon>Acidaminococcales</taxon>
        <taxon>Acidaminococcaceae</taxon>
        <taxon>Acidaminococcus</taxon>
    </lineage>
</organism>
<gene>
    <name evidence="2" type="ORF">SAMN05216495_10556</name>
</gene>
<proteinExistence type="predicted"/>
<evidence type="ECO:0000256" key="1">
    <source>
        <dbReference type="SAM" id="MobiDB-lite"/>
    </source>
</evidence>